<protein>
    <submittedName>
        <fullName evidence="2">AsnC family transcriptional regulator</fullName>
    </submittedName>
</protein>
<evidence type="ECO:0000313" key="2">
    <source>
        <dbReference type="EMBL" id="PJE69526.1"/>
    </source>
</evidence>
<dbReference type="GO" id="GO:0005829">
    <property type="term" value="C:cytosol"/>
    <property type="evidence" value="ECO:0007669"/>
    <property type="project" value="TreeGrafter"/>
</dbReference>
<accession>A0A2H9T1A4</accession>
<keyword evidence="1" id="KW-0238">DNA-binding</keyword>
<dbReference type="SUPFAM" id="SSF46785">
    <property type="entry name" value="Winged helix' DNA-binding domain"/>
    <property type="match status" value="1"/>
</dbReference>
<dbReference type="Proteomes" id="UP000236946">
    <property type="component" value="Unassembled WGS sequence"/>
</dbReference>
<evidence type="ECO:0000313" key="3">
    <source>
        <dbReference type="Proteomes" id="UP000236946"/>
    </source>
</evidence>
<dbReference type="Pfam" id="PF02082">
    <property type="entry name" value="Rrf2"/>
    <property type="match status" value="1"/>
</dbReference>
<dbReference type="AlphaFoldDB" id="A0A2H9T1A4"/>
<dbReference type="InterPro" id="IPR036388">
    <property type="entry name" value="WH-like_DNA-bd_sf"/>
</dbReference>
<dbReference type="GO" id="GO:0003677">
    <property type="term" value="F:DNA binding"/>
    <property type="evidence" value="ECO:0007669"/>
    <property type="project" value="UniProtKB-KW"/>
</dbReference>
<dbReference type="InterPro" id="IPR036390">
    <property type="entry name" value="WH_DNA-bd_sf"/>
</dbReference>
<dbReference type="Gene3D" id="1.10.10.10">
    <property type="entry name" value="Winged helix-like DNA-binding domain superfamily/Winged helix DNA-binding domain"/>
    <property type="match status" value="1"/>
</dbReference>
<dbReference type="PANTHER" id="PTHR33221:SF5">
    <property type="entry name" value="HTH-TYPE TRANSCRIPTIONAL REGULATOR ISCR"/>
    <property type="match status" value="1"/>
</dbReference>
<dbReference type="NCBIfam" id="TIGR00738">
    <property type="entry name" value="rrf2_super"/>
    <property type="match status" value="1"/>
</dbReference>
<organism evidence="2 3">
    <name type="scientific">Candidatus Staskawiczbacteria bacterium CG10_big_fil_rev_8_21_14_0_10_38_10</name>
    <dbReference type="NCBI Taxonomy" id="1974891"/>
    <lineage>
        <taxon>Bacteria</taxon>
        <taxon>Candidatus Staskawicziibacteriota</taxon>
    </lineage>
</organism>
<dbReference type="PROSITE" id="PS51197">
    <property type="entry name" value="HTH_RRF2_2"/>
    <property type="match status" value="1"/>
</dbReference>
<reference evidence="3" key="1">
    <citation type="submission" date="2017-09" db="EMBL/GenBank/DDBJ databases">
        <title>Depth-based differentiation of microbial function through sediment-hosted aquifers and enrichment of novel symbionts in the deep terrestrial subsurface.</title>
        <authorList>
            <person name="Probst A.J."/>
            <person name="Ladd B."/>
            <person name="Jarett J.K."/>
            <person name="Geller-Mcgrath D.E."/>
            <person name="Sieber C.M.K."/>
            <person name="Emerson J.B."/>
            <person name="Anantharaman K."/>
            <person name="Thomas B.C."/>
            <person name="Malmstrom R."/>
            <person name="Stieglmeier M."/>
            <person name="Klingl A."/>
            <person name="Woyke T."/>
            <person name="Ryan C.M."/>
            <person name="Banfield J.F."/>
        </authorList>
    </citation>
    <scope>NUCLEOTIDE SEQUENCE [LARGE SCALE GENOMIC DNA]</scope>
</reference>
<comment type="caution">
    <text evidence="2">The sequence shown here is derived from an EMBL/GenBank/DDBJ whole genome shotgun (WGS) entry which is preliminary data.</text>
</comment>
<dbReference type="GO" id="GO:0003700">
    <property type="term" value="F:DNA-binding transcription factor activity"/>
    <property type="evidence" value="ECO:0007669"/>
    <property type="project" value="TreeGrafter"/>
</dbReference>
<dbReference type="PANTHER" id="PTHR33221">
    <property type="entry name" value="WINGED HELIX-TURN-HELIX TRANSCRIPTIONAL REGULATOR, RRF2 FAMILY"/>
    <property type="match status" value="1"/>
</dbReference>
<dbReference type="EMBL" id="PFEN01000028">
    <property type="protein sequence ID" value="PJE69526.1"/>
    <property type="molecule type" value="Genomic_DNA"/>
</dbReference>
<proteinExistence type="predicted"/>
<dbReference type="InterPro" id="IPR000944">
    <property type="entry name" value="Tscrpt_reg_Rrf2"/>
</dbReference>
<gene>
    <name evidence="2" type="ORF">COU98_01570</name>
</gene>
<evidence type="ECO:0000256" key="1">
    <source>
        <dbReference type="ARBA" id="ARBA00023125"/>
    </source>
</evidence>
<name>A0A2H9T1A4_9BACT</name>
<sequence>MRISKKSQYGLRAMVYLAKTYSKKRPCPIKEISEKEGIPFNFLEKIMSKLEKTKLVKAKKGIRGGYFLAKHPKEITVGKILKTLEGTTALVKCLGEKSFYCPRKRICKTVNVWRKIQKVLNKTLNSITLADLVNK</sequence>